<evidence type="ECO:0000256" key="1">
    <source>
        <dbReference type="ARBA" id="ARBA00022614"/>
    </source>
</evidence>
<name>A0A382QNF1_9ZZZZ</name>
<dbReference type="PANTHER" id="PTHR46652">
    <property type="entry name" value="LEUCINE-RICH REPEAT AND IQ DOMAIN-CONTAINING PROTEIN 1-RELATED"/>
    <property type="match status" value="1"/>
</dbReference>
<keyword evidence="1" id="KW-0433">Leucine-rich repeat</keyword>
<dbReference type="EMBL" id="UINC01115766">
    <property type="protein sequence ID" value="SVC87034.1"/>
    <property type="molecule type" value="Genomic_DNA"/>
</dbReference>
<organism evidence="3">
    <name type="scientific">marine metagenome</name>
    <dbReference type="NCBI Taxonomy" id="408172"/>
    <lineage>
        <taxon>unclassified sequences</taxon>
        <taxon>metagenomes</taxon>
        <taxon>ecological metagenomes</taxon>
    </lineage>
</organism>
<dbReference type="InterPro" id="IPR050836">
    <property type="entry name" value="SDS22/Internalin_LRR"/>
</dbReference>
<dbReference type="PANTHER" id="PTHR46652:SF3">
    <property type="entry name" value="LEUCINE-RICH REPEAT-CONTAINING PROTEIN 9"/>
    <property type="match status" value="1"/>
</dbReference>
<accession>A0A382QNF1</accession>
<dbReference type="SMART" id="SM00365">
    <property type="entry name" value="LRR_SD22"/>
    <property type="match status" value="5"/>
</dbReference>
<keyword evidence="2" id="KW-0677">Repeat</keyword>
<protein>
    <recommendedName>
        <fullName evidence="4">Leucine-rich repeat domain-containing protein</fullName>
    </recommendedName>
</protein>
<dbReference type="InterPro" id="IPR003591">
    <property type="entry name" value="Leu-rich_rpt_typical-subtyp"/>
</dbReference>
<feature type="non-terminal residue" evidence="3">
    <location>
        <position position="1"/>
    </location>
</feature>
<proteinExistence type="predicted"/>
<sequence length="330" mass="37193">AMKVLIPIVIGLLVVGCGKKEAPKQQEETPTTTRVELIPDSILGTYKRKDINTSHEILLTFRINNDVLEYDFPSDTVRIGKWEVINGEAVVTFQTKIRDGSESTGGYYYKVDYYQMEKNGDLMMVANGEKMVKDGRIKRQDLEEEILYNCVKKEPRLAGPILERKIRERIHKPKGELTKADLEKVWNLDLGRNELTSVPKGLEKLTQLTLLVLSGNQLTNVKGLEKLTQLNNLLLHENKLTDVKGLGEELMQLKTLELSLNQLTNVKGLEKLTQLEELGLSGNQLTDVKGLEKLTQLRFLGLKNNPGLTKSQIDGLQKALPKCKIFSNPT</sequence>
<evidence type="ECO:0008006" key="4">
    <source>
        <dbReference type="Google" id="ProtNLM"/>
    </source>
</evidence>
<dbReference type="Gene3D" id="3.80.10.10">
    <property type="entry name" value="Ribonuclease Inhibitor"/>
    <property type="match status" value="1"/>
</dbReference>
<dbReference type="AlphaFoldDB" id="A0A382QNF1"/>
<evidence type="ECO:0000256" key="2">
    <source>
        <dbReference type="ARBA" id="ARBA00022737"/>
    </source>
</evidence>
<dbReference type="InterPro" id="IPR001611">
    <property type="entry name" value="Leu-rich_rpt"/>
</dbReference>
<gene>
    <name evidence="3" type="ORF">METZ01_LOCUS339888</name>
</gene>
<evidence type="ECO:0000313" key="3">
    <source>
        <dbReference type="EMBL" id="SVC87034.1"/>
    </source>
</evidence>
<dbReference type="SUPFAM" id="SSF52075">
    <property type="entry name" value="Outer arm dynein light chain 1"/>
    <property type="match status" value="1"/>
</dbReference>
<dbReference type="InterPro" id="IPR025875">
    <property type="entry name" value="Leu-rich_rpt_4"/>
</dbReference>
<feature type="non-terminal residue" evidence="3">
    <location>
        <position position="330"/>
    </location>
</feature>
<dbReference type="SMART" id="SM00369">
    <property type="entry name" value="LRR_TYP"/>
    <property type="match status" value="4"/>
</dbReference>
<reference evidence="3" key="1">
    <citation type="submission" date="2018-05" db="EMBL/GenBank/DDBJ databases">
        <authorList>
            <person name="Lanie J.A."/>
            <person name="Ng W.-L."/>
            <person name="Kazmierczak K.M."/>
            <person name="Andrzejewski T.M."/>
            <person name="Davidsen T.M."/>
            <person name="Wayne K.J."/>
            <person name="Tettelin H."/>
            <person name="Glass J.I."/>
            <person name="Rusch D."/>
            <person name="Podicherti R."/>
            <person name="Tsui H.-C.T."/>
            <person name="Winkler M.E."/>
        </authorList>
    </citation>
    <scope>NUCLEOTIDE SEQUENCE</scope>
</reference>
<dbReference type="InterPro" id="IPR032675">
    <property type="entry name" value="LRR_dom_sf"/>
</dbReference>
<dbReference type="Pfam" id="PF12799">
    <property type="entry name" value="LRR_4"/>
    <property type="match status" value="1"/>
</dbReference>
<dbReference type="PROSITE" id="PS51450">
    <property type="entry name" value="LRR"/>
    <property type="match status" value="3"/>
</dbReference>